<protein>
    <submittedName>
        <fullName evidence="1">Uncharacterized protein</fullName>
    </submittedName>
</protein>
<proteinExistence type="predicted"/>
<dbReference type="Proteomes" id="UP000635565">
    <property type="component" value="Unassembled WGS sequence"/>
</dbReference>
<organism evidence="1 2">
    <name type="scientific">Dictyobacter formicarum</name>
    <dbReference type="NCBI Taxonomy" id="2778368"/>
    <lineage>
        <taxon>Bacteria</taxon>
        <taxon>Bacillati</taxon>
        <taxon>Chloroflexota</taxon>
        <taxon>Ktedonobacteria</taxon>
        <taxon>Ktedonobacterales</taxon>
        <taxon>Dictyobacteraceae</taxon>
        <taxon>Dictyobacter</taxon>
    </lineage>
</organism>
<reference evidence="1 2" key="1">
    <citation type="journal article" date="2021" name="Int. J. Syst. Evol. Microbiol.">
        <title>Reticulibacter mediterranei gen. nov., sp. nov., within the new family Reticulibacteraceae fam. nov., and Ktedonospora formicarum gen. nov., sp. nov., Ktedonobacter robiniae sp. nov., Dictyobacter formicarum sp. nov. and Dictyobacter arantiisoli sp. nov., belonging to the class Ktedonobacteria.</title>
        <authorList>
            <person name="Yabe S."/>
            <person name="Zheng Y."/>
            <person name="Wang C.M."/>
            <person name="Sakai Y."/>
            <person name="Abe K."/>
            <person name="Yokota A."/>
            <person name="Donadio S."/>
            <person name="Cavaletti L."/>
            <person name="Monciardini P."/>
        </authorList>
    </citation>
    <scope>NUCLEOTIDE SEQUENCE [LARGE SCALE GENOMIC DNA]</scope>
    <source>
        <strain evidence="1 2">SOSP1-9</strain>
    </source>
</reference>
<accession>A0ABQ3VKS6</accession>
<keyword evidence="2" id="KW-1185">Reference proteome</keyword>
<evidence type="ECO:0000313" key="2">
    <source>
        <dbReference type="Proteomes" id="UP000635565"/>
    </source>
</evidence>
<dbReference type="EMBL" id="BNJJ01000010">
    <property type="protein sequence ID" value="GHO85953.1"/>
    <property type="molecule type" value="Genomic_DNA"/>
</dbReference>
<sequence>MVSAGDQSACHADANGMKRKIVMGTSDAYNLAKIGVMYIKNIDEVDEIYVIIKK</sequence>
<evidence type="ECO:0000313" key="1">
    <source>
        <dbReference type="EMBL" id="GHO85953.1"/>
    </source>
</evidence>
<name>A0ABQ3VKS6_9CHLR</name>
<gene>
    <name evidence="1" type="ORF">KSZ_39590</name>
</gene>
<comment type="caution">
    <text evidence="1">The sequence shown here is derived from an EMBL/GenBank/DDBJ whole genome shotgun (WGS) entry which is preliminary data.</text>
</comment>